<feature type="region of interest" description="Disordered" evidence="1">
    <location>
        <begin position="138"/>
        <end position="166"/>
    </location>
</feature>
<name>A0A7W6DIL2_9SPHN</name>
<sequence>MNRRLIDWIWHIRGHVALAPGQTDDEAFARLAPLFRQDYTSHERSGGVFTFRKGAQAPQDKMSIFDGGVLTVEQGAGGPVLRYDMFSRILLFCFILPAMFIGFGQLTIAIGNMESASSAAARKDKKAENKEVERPQHWIDKALGAPAPEKPKSDEEKKKEGGNKKSSPTTAYVFAGIFALLYVIGRILEGKLIRARFRKLLHSA</sequence>
<organism evidence="3 4">
    <name type="scientific">Sphingobium fontiphilum</name>
    <dbReference type="NCBI Taxonomy" id="944425"/>
    <lineage>
        <taxon>Bacteria</taxon>
        <taxon>Pseudomonadati</taxon>
        <taxon>Pseudomonadota</taxon>
        <taxon>Alphaproteobacteria</taxon>
        <taxon>Sphingomonadales</taxon>
        <taxon>Sphingomonadaceae</taxon>
        <taxon>Sphingobium</taxon>
    </lineage>
</organism>
<dbReference type="AlphaFoldDB" id="A0A7W6DIL2"/>
<evidence type="ECO:0000313" key="4">
    <source>
        <dbReference type="Proteomes" id="UP000552757"/>
    </source>
</evidence>
<keyword evidence="2" id="KW-0812">Transmembrane</keyword>
<feature type="compositionally biased region" description="Basic and acidic residues" evidence="1">
    <location>
        <begin position="149"/>
        <end position="163"/>
    </location>
</feature>
<keyword evidence="2" id="KW-1133">Transmembrane helix</keyword>
<gene>
    <name evidence="3" type="ORF">GGR44_000149</name>
</gene>
<dbReference type="Proteomes" id="UP000552757">
    <property type="component" value="Unassembled WGS sequence"/>
</dbReference>
<keyword evidence="2" id="KW-0472">Membrane</keyword>
<evidence type="ECO:0000256" key="2">
    <source>
        <dbReference type="SAM" id="Phobius"/>
    </source>
</evidence>
<comment type="caution">
    <text evidence="3">The sequence shown here is derived from an EMBL/GenBank/DDBJ whole genome shotgun (WGS) entry which is preliminary data.</text>
</comment>
<accession>A0A7W6DIL2</accession>
<feature type="transmembrane region" description="Helical" evidence="2">
    <location>
        <begin position="169"/>
        <end position="188"/>
    </location>
</feature>
<feature type="transmembrane region" description="Helical" evidence="2">
    <location>
        <begin position="89"/>
        <end position="110"/>
    </location>
</feature>
<dbReference type="EMBL" id="JACIEB010000001">
    <property type="protein sequence ID" value="MBB3980518.1"/>
    <property type="molecule type" value="Genomic_DNA"/>
</dbReference>
<reference evidence="3 4" key="1">
    <citation type="submission" date="2020-08" db="EMBL/GenBank/DDBJ databases">
        <title>Genomic Encyclopedia of Type Strains, Phase IV (KMG-IV): sequencing the most valuable type-strain genomes for metagenomic binning, comparative biology and taxonomic classification.</title>
        <authorList>
            <person name="Goeker M."/>
        </authorList>
    </citation>
    <scope>NUCLEOTIDE SEQUENCE [LARGE SCALE GENOMIC DNA]</scope>
    <source>
        <strain evidence="3 4">DSM 29348</strain>
    </source>
</reference>
<evidence type="ECO:0000256" key="1">
    <source>
        <dbReference type="SAM" id="MobiDB-lite"/>
    </source>
</evidence>
<keyword evidence="4" id="KW-1185">Reference proteome</keyword>
<evidence type="ECO:0000313" key="3">
    <source>
        <dbReference type="EMBL" id="MBB3980518.1"/>
    </source>
</evidence>
<proteinExistence type="predicted"/>
<protein>
    <submittedName>
        <fullName evidence="3">Uncharacterized protein</fullName>
    </submittedName>
</protein>
<dbReference type="RefSeq" id="WP_183953539.1">
    <property type="nucleotide sequence ID" value="NZ_JACIEB010000001.1"/>
</dbReference>